<protein>
    <recommendedName>
        <fullName evidence="3">DUF4286 family protein</fullName>
    </recommendedName>
</protein>
<evidence type="ECO:0000313" key="1">
    <source>
        <dbReference type="EMBL" id="TCZ67197.1"/>
    </source>
</evidence>
<dbReference type="AlphaFoldDB" id="A0A4R4DX75"/>
<keyword evidence="2" id="KW-1185">Reference proteome</keyword>
<gene>
    <name evidence="1" type="ORF">E0486_16095</name>
</gene>
<dbReference type="EMBL" id="SKFH01000038">
    <property type="protein sequence ID" value="TCZ67197.1"/>
    <property type="molecule type" value="Genomic_DNA"/>
</dbReference>
<proteinExistence type="predicted"/>
<comment type="caution">
    <text evidence="1">The sequence shown here is derived from an EMBL/GenBank/DDBJ whole genome shotgun (WGS) entry which is preliminary data.</text>
</comment>
<evidence type="ECO:0008006" key="3">
    <source>
        <dbReference type="Google" id="ProtNLM"/>
    </source>
</evidence>
<reference evidence="1 2" key="1">
    <citation type="submission" date="2019-03" db="EMBL/GenBank/DDBJ databases">
        <authorList>
            <person name="Kim M.K.M."/>
        </authorList>
    </citation>
    <scope>NUCLEOTIDE SEQUENCE [LARGE SCALE GENOMIC DNA]</scope>
    <source>
        <strain evidence="1 2">17J68-15</strain>
    </source>
</reference>
<accession>A0A4R4DX75</accession>
<organism evidence="1 2">
    <name type="scientific">Flaviaesturariibacter aridisoli</name>
    <dbReference type="NCBI Taxonomy" id="2545761"/>
    <lineage>
        <taxon>Bacteria</taxon>
        <taxon>Pseudomonadati</taxon>
        <taxon>Bacteroidota</taxon>
        <taxon>Chitinophagia</taxon>
        <taxon>Chitinophagales</taxon>
        <taxon>Chitinophagaceae</taxon>
        <taxon>Flaviaestuariibacter</taxon>
    </lineage>
</organism>
<name>A0A4R4DX75_9BACT</name>
<sequence length="63" mass="7158">MSSAKSNNCHPLRVRQFVSNDPAGAARELEQWLESFEGQVCQLAQSQGERQGRFLFVITVLYE</sequence>
<evidence type="ECO:0000313" key="2">
    <source>
        <dbReference type="Proteomes" id="UP000295164"/>
    </source>
</evidence>
<dbReference type="Proteomes" id="UP000295164">
    <property type="component" value="Unassembled WGS sequence"/>
</dbReference>